<reference evidence="2" key="1">
    <citation type="submission" date="2018-06" db="EMBL/GenBank/DDBJ databases">
        <authorList>
            <person name="Zhirakovskaya E."/>
        </authorList>
    </citation>
    <scope>NUCLEOTIDE SEQUENCE</scope>
</reference>
<gene>
    <name evidence="2" type="ORF">MNBD_PLANCTO02-13</name>
</gene>
<accession>A0A3B1DUH0</accession>
<dbReference type="EMBL" id="UOGL01000451">
    <property type="protein sequence ID" value="VAX40513.1"/>
    <property type="molecule type" value="Genomic_DNA"/>
</dbReference>
<feature type="domain" description="Glycosyl transferase family 1" evidence="1">
    <location>
        <begin position="2"/>
        <end position="89"/>
    </location>
</feature>
<dbReference type="InterPro" id="IPR001296">
    <property type="entry name" value="Glyco_trans_1"/>
</dbReference>
<sequence length="123" mass="13325">AREDIRDLLIGADLMLLSSKVEGIPAVILEASVRKVPSIATNVGGVSEAVQNGQTGILVAPDDMDKLAKEACKLIADPQKRQQMGKAAKVLITERHSMEKCVDLHENLYQSLTSTRSIVDTEQ</sequence>
<dbReference type="Gene3D" id="3.40.50.2000">
    <property type="entry name" value="Glycogen Phosphorylase B"/>
    <property type="match status" value="2"/>
</dbReference>
<dbReference type="PANTHER" id="PTHR12526:SF630">
    <property type="entry name" value="GLYCOSYLTRANSFERASE"/>
    <property type="match status" value="1"/>
</dbReference>
<name>A0A3B1DUH0_9ZZZZ</name>
<dbReference type="SUPFAM" id="SSF53756">
    <property type="entry name" value="UDP-Glycosyltransferase/glycogen phosphorylase"/>
    <property type="match status" value="1"/>
</dbReference>
<protein>
    <recommendedName>
        <fullName evidence="1">Glycosyl transferase family 1 domain-containing protein</fullName>
    </recommendedName>
</protein>
<dbReference type="CDD" id="cd03801">
    <property type="entry name" value="GT4_PimA-like"/>
    <property type="match status" value="1"/>
</dbReference>
<dbReference type="PANTHER" id="PTHR12526">
    <property type="entry name" value="GLYCOSYLTRANSFERASE"/>
    <property type="match status" value="1"/>
</dbReference>
<dbReference type="GO" id="GO:0016757">
    <property type="term" value="F:glycosyltransferase activity"/>
    <property type="evidence" value="ECO:0007669"/>
    <property type="project" value="InterPro"/>
</dbReference>
<feature type="non-terminal residue" evidence="2">
    <location>
        <position position="1"/>
    </location>
</feature>
<evidence type="ECO:0000259" key="1">
    <source>
        <dbReference type="Pfam" id="PF00534"/>
    </source>
</evidence>
<proteinExistence type="predicted"/>
<organism evidence="2">
    <name type="scientific">hydrothermal vent metagenome</name>
    <dbReference type="NCBI Taxonomy" id="652676"/>
    <lineage>
        <taxon>unclassified sequences</taxon>
        <taxon>metagenomes</taxon>
        <taxon>ecological metagenomes</taxon>
    </lineage>
</organism>
<evidence type="ECO:0000313" key="2">
    <source>
        <dbReference type="EMBL" id="VAX40513.1"/>
    </source>
</evidence>
<dbReference type="AlphaFoldDB" id="A0A3B1DUH0"/>
<dbReference type="Pfam" id="PF00534">
    <property type="entry name" value="Glycos_transf_1"/>
    <property type="match status" value="1"/>
</dbReference>